<accession>A0ABY5ZLY7</accession>
<proteinExistence type="inferred from homology"/>
<feature type="domain" description="Mur ligase C-terminal" evidence="14">
    <location>
        <begin position="335"/>
        <end position="476"/>
    </location>
</feature>
<feature type="binding site" evidence="11">
    <location>
        <position position="189"/>
    </location>
    <ligand>
        <name>UDP-N-acetyl-alpha-D-muramoyl-L-alanyl-D-glutamate</name>
        <dbReference type="ChEBI" id="CHEBI:83900"/>
    </ligand>
</feature>
<keyword evidence="10 11" id="KW-0961">Cell wall biogenesis/degradation</keyword>
<evidence type="ECO:0000256" key="12">
    <source>
        <dbReference type="RuleBase" id="RU004135"/>
    </source>
</evidence>
<gene>
    <name evidence="11" type="primary">murE</name>
    <name evidence="16" type="ORF">L9S41_00380</name>
</gene>
<sequence length="506" mass="54161">MLDSVRLSLLLPGPFAAARPPVRDVDVNALCYDSRRVAPGSVFFALRGVQADGHGFIDEAVARGAVAVVMEESRDLPEAVAGLVVPDSRAALAAAARIFYGDPSAAMQVVGVTGTNGKTTTTWLLESILSAAGHHPAVFGTVNYRLGERALPAPHTTPEAVEMLQILREFRDQGADSLVLEVSSHALEQHRADGIHFSVGVFTNLTPEHLDYHGDMESYFAGKKRLFTHLLPRDGGRAVIHVGDDYGRRLAAEVPGALTCGVDARADVRPVDMDLSLEGIRGKIRTPEGMLEIESALLGQFNLENLLCAVAAATALGLPPQAIEKGIRRAPQVPGRLEQVVNQRGAVILVDYAHTGDALEKALAAVRRLQPRRVITVFGCGGDRDPGKRPVMGEVAARLSDLVILTSDNPRTENPQGIIDQIVPGLRRGNAAPLTGQTLSQDTRGGYVIEADRRRAIGLAVSLLAPGDLLLVAGKGHENYQIVGGERLHFDDREEVQRALGEQEVS</sequence>
<feature type="binding site" evidence="11">
    <location>
        <begin position="114"/>
        <end position="120"/>
    </location>
    <ligand>
        <name>ATP</name>
        <dbReference type="ChEBI" id="CHEBI:30616"/>
    </ligand>
</feature>
<evidence type="ECO:0000259" key="15">
    <source>
        <dbReference type="Pfam" id="PF08245"/>
    </source>
</evidence>
<keyword evidence="5 11" id="KW-0547">Nucleotide-binding</keyword>
<comment type="catalytic activity">
    <reaction evidence="11">
        <text>UDP-N-acetyl-alpha-D-muramoyl-L-alanyl-D-glutamate + meso-2,6-diaminopimelate + ATP = UDP-N-acetyl-alpha-D-muramoyl-L-alanyl-gamma-D-glutamyl-meso-2,6-diaminopimelate + ADP + phosphate + H(+)</text>
        <dbReference type="Rhea" id="RHEA:23676"/>
        <dbReference type="ChEBI" id="CHEBI:15378"/>
        <dbReference type="ChEBI" id="CHEBI:30616"/>
        <dbReference type="ChEBI" id="CHEBI:43474"/>
        <dbReference type="ChEBI" id="CHEBI:57791"/>
        <dbReference type="ChEBI" id="CHEBI:83900"/>
        <dbReference type="ChEBI" id="CHEBI:83905"/>
        <dbReference type="ChEBI" id="CHEBI:456216"/>
        <dbReference type="EC" id="6.3.2.13"/>
    </reaction>
</comment>
<dbReference type="Pfam" id="PF08245">
    <property type="entry name" value="Mur_ligase_M"/>
    <property type="match status" value="1"/>
</dbReference>
<evidence type="ECO:0000256" key="8">
    <source>
        <dbReference type="ARBA" id="ARBA00022984"/>
    </source>
</evidence>
<comment type="function">
    <text evidence="11">Catalyzes the addition of meso-diaminopimelic acid to the nucleotide precursor UDP-N-acetylmuramoyl-L-alanyl-D-glutamate (UMAG) in the biosynthesis of bacterial cell-wall peptidoglycan.</text>
</comment>
<dbReference type="InterPro" id="IPR035911">
    <property type="entry name" value="MurE/MurF_N"/>
</dbReference>
<evidence type="ECO:0000256" key="2">
    <source>
        <dbReference type="ARBA" id="ARBA00022490"/>
    </source>
</evidence>
<comment type="similarity">
    <text evidence="1 11">Belongs to the MurCDEF family. MurE subfamily.</text>
</comment>
<dbReference type="Gene3D" id="3.40.1190.10">
    <property type="entry name" value="Mur-like, catalytic domain"/>
    <property type="match status" value="1"/>
</dbReference>
<evidence type="ECO:0000259" key="14">
    <source>
        <dbReference type="Pfam" id="PF02875"/>
    </source>
</evidence>
<dbReference type="PANTHER" id="PTHR23135">
    <property type="entry name" value="MUR LIGASE FAMILY MEMBER"/>
    <property type="match status" value="1"/>
</dbReference>
<evidence type="ECO:0000313" key="16">
    <source>
        <dbReference type="EMBL" id="UWZ79869.1"/>
    </source>
</evidence>
<keyword evidence="9 11" id="KW-0131">Cell cycle</keyword>
<feature type="binding site" evidence="11">
    <location>
        <position position="183"/>
    </location>
    <ligand>
        <name>UDP-N-acetyl-alpha-D-muramoyl-L-alanyl-D-glutamate</name>
        <dbReference type="ChEBI" id="CHEBI:83900"/>
    </ligand>
</feature>
<protein>
    <recommendedName>
        <fullName evidence="11">UDP-N-acetylmuramoyl-L-alanyl-D-glutamate--2,6-diaminopimelate ligase</fullName>
        <ecNumber evidence="11">6.3.2.13</ecNumber>
    </recommendedName>
    <alternativeName>
        <fullName evidence="11">Meso-A2pm-adding enzyme</fullName>
    </alternativeName>
    <alternativeName>
        <fullName evidence="11">Meso-diaminopimelate-adding enzyme</fullName>
    </alternativeName>
    <alternativeName>
        <fullName evidence="11">UDP-MurNAc-L-Ala-D-Glu:meso-diaminopimelate ligase</fullName>
    </alternativeName>
    <alternativeName>
        <fullName evidence="11">UDP-MurNAc-tripeptide synthetase</fullName>
    </alternativeName>
    <alternativeName>
        <fullName evidence="11">UDP-N-acetylmuramyl-tripeptide synthetase</fullName>
    </alternativeName>
</protein>
<feature type="binding site" evidence="11">
    <location>
        <position position="478"/>
    </location>
    <ligand>
        <name>meso-2,6-diaminopimelate</name>
        <dbReference type="ChEBI" id="CHEBI:57791"/>
    </ligand>
</feature>
<feature type="domain" description="Mur ligase N-terminal catalytic" evidence="13">
    <location>
        <begin position="28"/>
        <end position="99"/>
    </location>
</feature>
<dbReference type="InterPro" id="IPR036565">
    <property type="entry name" value="Mur-like_cat_sf"/>
</dbReference>
<dbReference type="Pfam" id="PF02875">
    <property type="entry name" value="Mur_ligase_C"/>
    <property type="match status" value="1"/>
</dbReference>
<evidence type="ECO:0000259" key="13">
    <source>
        <dbReference type="Pfam" id="PF01225"/>
    </source>
</evidence>
<evidence type="ECO:0000256" key="3">
    <source>
        <dbReference type="ARBA" id="ARBA00022598"/>
    </source>
</evidence>
<evidence type="ECO:0000313" key="17">
    <source>
        <dbReference type="Proteomes" id="UP001060414"/>
    </source>
</evidence>
<dbReference type="PROSITE" id="PS01011">
    <property type="entry name" value="FOLYLPOLYGLU_SYNT_1"/>
    <property type="match status" value="1"/>
</dbReference>
<evidence type="ECO:0000256" key="6">
    <source>
        <dbReference type="ARBA" id="ARBA00022840"/>
    </source>
</evidence>
<dbReference type="EMBL" id="CP092109">
    <property type="protein sequence ID" value="UWZ79869.1"/>
    <property type="molecule type" value="Genomic_DNA"/>
</dbReference>
<feature type="binding site" evidence="11">
    <location>
        <position position="191"/>
    </location>
    <ligand>
        <name>UDP-N-acetyl-alpha-D-muramoyl-L-alanyl-D-glutamate</name>
        <dbReference type="ChEBI" id="CHEBI:83900"/>
    </ligand>
</feature>
<dbReference type="NCBIfam" id="NF001124">
    <property type="entry name" value="PRK00139.1-2"/>
    <property type="match status" value="1"/>
</dbReference>
<keyword evidence="3 11" id="KW-0436">Ligase</keyword>
<evidence type="ECO:0000256" key="1">
    <source>
        <dbReference type="ARBA" id="ARBA00005898"/>
    </source>
</evidence>
<dbReference type="SUPFAM" id="SSF63418">
    <property type="entry name" value="MurE/MurF N-terminal domain"/>
    <property type="match status" value="1"/>
</dbReference>
<dbReference type="NCBIfam" id="TIGR01085">
    <property type="entry name" value="murE"/>
    <property type="match status" value="1"/>
</dbReference>
<dbReference type="SUPFAM" id="SSF53244">
    <property type="entry name" value="MurD-like peptide ligases, peptide-binding domain"/>
    <property type="match status" value="1"/>
</dbReference>
<dbReference type="RefSeq" id="WP_260748221.1">
    <property type="nucleotide sequence ID" value="NZ_CP092109.1"/>
</dbReference>
<feature type="binding site" evidence="11">
    <location>
        <begin position="156"/>
        <end position="157"/>
    </location>
    <ligand>
        <name>UDP-N-acetyl-alpha-D-muramoyl-L-alanyl-D-glutamate</name>
        <dbReference type="ChEBI" id="CHEBI:83900"/>
    </ligand>
</feature>
<keyword evidence="17" id="KW-1185">Reference proteome</keyword>
<feature type="binding site" evidence="11">
    <location>
        <position position="384"/>
    </location>
    <ligand>
        <name>meso-2,6-diaminopimelate</name>
        <dbReference type="ChEBI" id="CHEBI:57791"/>
    </ligand>
</feature>
<dbReference type="InterPro" id="IPR000713">
    <property type="entry name" value="Mur_ligase_N"/>
</dbReference>
<keyword evidence="11" id="KW-0460">Magnesium</keyword>
<keyword evidence="7 11" id="KW-0133">Cell shape</keyword>
<feature type="domain" description="Mur ligase central" evidence="15">
    <location>
        <begin position="112"/>
        <end position="313"/>
    </location>
</feature>
<dbReference type="Gene3D" id="3.90.190.20">
    <property type="entry name" value="Mur ligase, C-terminal domain"/>
    <property type="match status" value="1"/>
</dbReference>
<dbReference type="InterPro" id="IPR036615">
    <property type="entry name" value="Mur_ligase_C_dom_sf"/>
</dbReference>
<evidence type="ECO:0000256" key="7">
    <source>
        <dbReference type="ARBA" id="ARBA00022960"/>
    </source>
</evidence>
<name>A0ABY5ZLY7_9BACT</name>
<keyword evidence="2 11" id="KW-0963">Cytoplasm</keyword>
<dbReference type="GO" id="GO:0008765">
    <property type="term" value="F:UDP-N-acetylmuramoylalanyl-D-glutamate-2,6-diaminopimelate ligase activity"/>
    <property type="evidence" value="ECO:0007669"/>
    <property type="project" value="UniProtKB-EC"/>
</dbReference>
<dbReference type="EC" id="6.3.2.13" evidence="11"/>
<evidence type="ECO:0000256" key="9">
    <source>
        <dbReference type="ARBA" id="ARBA00023306"/>
    </source>
</evidence>
<dbReference type="PANTHER" id="PTHR23135:SF4">
    <property type="entry name" value="UDP-N-ACETYLMURAMOYL-L-ALANYL-D-GLUTAMATE--2,6-DIAMINOPIMELATE LIGASE MURE HOMOLOG, CHLOROPLASTIC"/>
    <property type="match status" value="1"/>
</dbReference>
<comment type="caution">
    <text evidence="11">Lacks conserved residue(s) required for the propagation of feature annotation.</text>
</comment>
<evidence type="ECO:0000256" key="4">
    <source>
        <dbReference type="ARBA" id="ARBA00022618"/>
    </source>
</evidence>
<dbReference type="InterPro" id="IPR013221">
    <property type="entry name" value="Mur_ligase_cen"/>
</dbReference>
<organism evidence="16 17">
    <name type="scientific">Geoalkalibacter halelectricus</name>
    <dbReference type="NCBI Taxonomy" id="2847045"/>
    <lineage>
        <taxon>Bacteria</taxon>
        <taxon>Pseudomonadati</taxon>
        <taxon>Thermodesulfobacteriota</taxon>
        <taxon>Desulfuromonadia</taxon>
        <taxon>Desulfuromonadales</taxon>
        <taxon>Geoalkalibacteraceae</taxon>
        <taxon>Geoalkalibacter</taxon>
    </lineage>
</organism>
<dbReference type="InterPro" id="IPR018109">
    <property type="entry name" value="Folylpolyglutamate_synth_CS"/>
</dbReference>
<dbReference type="InterPro" id="IPR005761">
    <property type="entry name" value="UDP-N-AcMur-Glu-dNH2Pim_ligase"/>
</dbReference>
<evidence type="ECO:0000256" key="5">
    <source>
        <dbReference type="ARBA" id="ARBA00022741"/>
    </source>
</evidence>
<evidence type="ECO:0000256" key="10">
    <source>
        <dbReference type="ARBA" id="ARBA00023316"/>
    </source>
</evidence>
<keyword evidence="4 11" id="KW-0132">Cell division</keyword>
<comment type="subcellular location">
    <subcellularLocation>
        <location evidence="11 12">Cytoplasm</location>
    </subcellularLocation>
</comment>
<dbReference type="Gene3D" id="3.40.1390.10">
    <property type="entry name" value="MurE/MurF, N-terminal domain"/>
    <property type="match status" value="1"/>
</dbReference>
<comment type="PTM">
    <text evidence="11">Carboxylation is probably crucial for Mg(2+) binding and, consequently, for the gamma-phosphate positioning of ATP.</text>
</comment>
<feature type="binding site" evidence="11">
    <location>
        <position position="474"/>
    </location>
    <ligand>
        <name>meso-2,6-diaminopimelate</name>
        <dbReference type="ChEBI" id="CHEBI:57791"/>
    </ligand>
</feature>
<dbReference type="HAMAP" id="MF_00208">
    <property type="entry name" value="MurE"/>
    <property type="match status" value="1"/>
</dbReference>
<dbReference type="Proteomes" id="UP001060414">
    <property type="component" value="Chromosome"/>
</dbReference>
<keyword evidence="8 11" id="KW-0573">Peptidoglycan synthesis</keyword>
<dbReference type="SUPFAM" id="SSF53623">
    <property type="entry name" value="MurD-like peptide ligases, catalytic domain"/>
    <property type="match status" value="1"/>
</dbReference>
<feature type="modified residue" description="N6-carboxylysine" evidence="11">
    <location>
        <position position="223"/>
    </location>
</feature>
<dbReference type="Pfam" id="PF01225">
    <property type="entry name" value="Mur_ligase"/>
    <property type="match status" value="1"/>
</dbReference>
<reference evidence="16" key="1">
    <citation type="journal article" date="2022" name="Environ. Microbiol.">
        <title>Geoalkalibacter halelectricus SAP #1 sp. nov. possessing extracellular electron transfer and mineral#reducing capabilities from a haloalkaline environment.</title>
        <authorList>
            <person name="Yadav S."/>
            <person name="Singh R."/>
            <person name="Sundharam S.S."/>
            <person name="Chaudhary S."/>
            <person name="Krishnamurthi S."/>
            <person name="Patil S.A."/>
        </authorList>
    </citation>
    <scope>NUCLEOTIDE SEQUENCE</scope>
    <source>
        <strain evidence="16">SAP-1</strain>
    </source>
</reference>
<evidence type="ECO:0000256" key="11">
    <source>
        <dbReference type="HAMAP-Rule" id="MF_00208"/>
    </source>
</evidence>
<comment type="pathway">
    <text evidence="11 12">Cell wall biogenesis; peptidoglycan biosynthesis.</text>
</comment>
<feature type="binding site" evidence="11">
    <location>
        <begin position="408"/>
        <end position="411"/>
    </location>
    <ligand>
        <name>meso-2,6-diaminopimelate</name>
        <dbReference type="ChEBI" id="CHEBI:57791"/>
    </ligand>
</feature>
<feature type="short sequence motif" description="Meso-diaminopimelate recognition motif" evidence="11">
    <location>
        <begin position="408"/>
        <end position="411"/>
    </location>
</feature>
<dbReference type="NCBIfam" id="NF001126">
    <property type="entry name" value="PRK00139.1-4"/>
    <property type="match status" value="1"/>
</dbReference>
<comment type="cofactor">
    <cofactor evidence="11">
        <name>Mg(2+)</name>
        <dbReference type="ChEBI" id="CHEBI:18420"/>
    </cofactor>
</comment>
<feature type="binding site" evidence="11">
    <location>
        <position position="34"/>
    </location>
    <ligand>
        <name>UDP-N-acetyl-alpha-D-muramoyl-L-alanyl-D-glutamate</name>
        <dbReference type="ChEBI" id="CHEBI:83900"/>
    </ligand>
</feature>
<keyword evidence="6 11" id="KW-0067">ATP-binding</keyword>
<dbReference type="InterPro" id="IPR004101">
    <property type="entry name" value="Mur_ligase_C"/>
</dbReference>